<keyword evidence="12" id="KW-1185">Reference proteome</keyword>
<evidence type="ECO:0000259" key="9">
    <source>
        <dbReference type="PROSITE" id="PS51192"/>
    </source>
</evidence>
<keyword evidence="2 6" id="KW-0378">Hydrolase</keyword>
<dbReference type="PANTHER" id="PTHR24031">
    <property type="entry name" value="RNA HELICASE"/>
    <property type="match status" value="1"/>
</dbReference>
<dbReference type="GeneID" id="14542028"/>
<name>H8XAP6_CANO9</name>
<dbReference type="Proteomes" id="UP000005018">
    <property type="component" value="Chromosome 7"/>
</dbReference>
<dbReference type="GO" id="GO:0005524">
    <property type="term" value="F:ATP binding"/>
    <property type="evidence" value="ECO:0007669"/>
    <property type="project" value="UniProtKB-UniRule"/>
</dbReference>
<keyword evidence="4 6" id="KW-0067">ATP-binding</keyword>
<dbReference type="HOGENOM" id="CLU_003041_15_2_1"/>
<comment type="domain">
    <text evidence="7">The Q motif is unique to and characteristic of the DEAD box family of RNA helicases and controls ATP binding and hydrolysis.</text>
</comment>
<feature type="compositionally biased region" description="Acidic residues" evidence="8">
    <location>
        <begin position="27"/>
        <end position="36"/>
    </location>
</feature>
<evidence type="ECO:0000256" key="4">
    <source>
        <dbReference type="ARBA" id="ARBA00022840"/>
    </source>
</evidence>
<reference evidence="11 12" key="1">
    <citation type="journal article" date="2012" name="PLoS ONE">
        <title>Sequence and analysis of the genome of the pathogenic yeast Candida orthopsilosis.</title>
        <authorList>
            <person name="Riccombeni A."/>
            <person name="Vidanes G."/>
            <person name="Proux-Wera E."/>
            <person name="Wolfe K.H."/>
            <person name="Butler G."/>
        </authorList>
    </citation>
    <scope>NUCLEOTIDE SEQUENCE [LARGE SCALE GENOMIC DNA]</scope>
    <source>
        <strain evidence="11 12">Co 90-125</strain>
    </source>
</reference>
<dbReference type="InterPro" id="IPR014001">
    <property type="entry name" value="Helicase_ATP-bd"/>
</dbReference>
<dbReference type="InterPro" id="IPR000629">
    <property type="entry name" value="RNA-helicase_DEAD-box_CS"/>
</dbReference>
<evidence type="ECO:0000259" key="10">
    <source>
        <dbReference type="PROSITE" id="PS51194"/>
    </source>
</evidence>
<comment type="similarity">
    <text evidence="6">Belongs to the DEAD box helicase family.</text>
</comment>
<organism evidence="11 12">
    <name type="scientific">Candida orthopsilosis (strain 90-125)</name>
    <name type="common">Yeast</name>
    <dbReference type="NCBI Taxonomy" id="1136231"/>
    <lineage>
        <taxon>Eukaryota</taxon>
        <taxon>Fungi</taxon>
        <taxon>Dikarya</taxon>
        <taxon>Ascomycota</taxon>
        <taxon>Saccharomycotina</taxon>
        <taxon>Pichiomycetes</taxon>
        <taxon>Debaryomycetaceae</taxon>
        <taxon>Candida/Lodderomyces clade</taxon>
        <taxon>Candida</taxon>
    </lineage>
</organism>
<dbReference type="SMART" id="SM00487">
    <property type="entry name" value="DEXDc"/>
    <property type="match status" value="1"/>
</dbReference>
<comment type="function">
    <text evidence="7">RNA helicase.</text>
</comment>
<sequence length="609" mass="68435">MFGTRYDPDEPTSISVSNAKRKREEASESSESENEQDDAKELSKSDDESSDDDREGSKISDDIIEKTEARFEVSEESDVEMEGPEPNGDPSYESKHEAVFNKFKQSTTTIGQRESVSEDEKEEVVDTQDLAPLPQPQLPRDKKLTSTSQYSKNLDWLTTPQYVTPNEKLSFQGLGVDETVLNNLKSHGFNEAFAVQVSVLKTIIPEIIANKRRPDAFGDILVNASTGSGKTLAYSIPIVQALHDRVVPRVRAIVLVPTRPLINQVKTTMLQLSQGTNLSVVGLKNDISIKEESEKLKKMVPDIVVSTPGRLVEHLNINSISLSGLRFLVIDEADRLLNQSFQNWSSVLTNKIDEQQKRDISERWSLKVQKLVFSATLTTDAGKLSNLNFYKPRLIIVNDTEQLVNEMFSVPSLLSEFIIHYGVAKNSLKPLILAKFLASQKKLSNVLIFTKSNESCIRLSKLLQLIMDAFSMSINVAFINSTNNRTSVRARVLRDFSTQKINILIATDLIARGIDLTTITDVINYDLPNSSREYVHRVGRTARAKNAGNAYNFVFGKGERKWFNTFSRDIGRGDKEVEPLELKLSEVITKHDEEVYQKALLDLQQQAVM</sequence>
<feature type="compositionally biased region" description="Basic and acidic residues" evidence="8">
    <location>
        <begin position="55"/>
        <end position="73"/>
    </location>
</feature>
<dbReference type="AlphaFoldDB" id="H8XAP6"/>
<dbReference type="SMART" id="SM00490">
    <property type="entry name" value="HELICc"/>
    <property type="match status" value="1"/>
</dbReference>
<dbReference type="InterPro" id="IPR027417">
    <property type="entry name" value="P-loop_NTPase"/>
</dbReference>
<dbReference type="PROSITE" id="PS51194">
    <property type="entry name" value="HELICASE_CTER"/>
    <property type="match status" value="1"/>
</dbReference>
<evidence type="ECO:0000256" key="1">
    <source>
        <dbReference type="ARBA" id="ARBA00022741"/>
    </source>
</evidence>
<feature type="domain" description="Helicase ATP-binding" evidence="9">
    <location>
        <begin position="211"/>
        <end position="395"/>
    </location>
</feature>
<evidence type="ECO:0000256" key="3">
    <source>
        <dbReference type="ARBA" id="ARBA00022806"/>
    </source>
</evidence>
<feature type="compositionally biased region" description="Acidic residues" evidence="8">
    <location>
        <begin position="74"/>
        <end position="83"/>
    </location>
</feature>
<dbReference type="InterPro" id="IPR011545">
    <property type="entry name" value="DEAD/DEAH_box_helicase_dom"/>
</dbReference>
<feature type="compositionally biased region" description="Acidic residues" evidence="8">
    <location>
        <begin position="117"/>
        <end position="126"/>
    </location>
</feature>
<evidence type="ECO:0000313" key="11">
    <source>
        <dbReference type="EMBL" id="CCG24896.1"/>
    </source>
</evidence>
<dbReference type="GO" id="GO:0003723">
    <property type="term" value="F:RNA binding"/>
    <property type="evidence" value="ECO:0007669"/>
    <property type="project" value="UniProtKB-UniRule"/>
</dbReference>
<dbReference type="GO" id="GO:0003724">
    <property type="term" value="F:RNA helicase activity"/>
    <property type="evidence" value="ECO:0007669"/>
    <property type="project" value="UniProtKB-EC"/>
</dbReference>
<feature type="domain" description="Helicase C-terminal" evidence="10">
    <location>
        <begin position="432"/>
        <end position="596"/>
    </location>
</feature>
<gene>
    <name evidence="11" type="ORF">CORT_0G02150</name>
</gene>
<keyword evidence="3 6" id="KW-0347">Helicase</keyword>
<feature type="compositionally biased region" description="Basic and acidic residues" evidence="8">
    <location>
        <begin position="37"/>
        <end position="47"/>
    </location>
</feature>
<dbReference type="PROSITE" id="PS51192">
    <property type="entry name" value="HELICASE_ATP_BIND_1"/>
    <property type="match status" value="1"/>
</dbReference>
<dbReference type="KEGG" id="cot:CORT_0G02150"/>
<dbReference type="OrthoDB" id="3370at2759"/>
<dbReference type="Pfam" id="PF00270">
    <property type="entry name" value="DEAD"/>
    <property type="match status" value="1"/>
</dbReference>
<evidence type="ECO:0000313" key="12">
    <source>
        <dbReference type="Proteomes" id="UP000005018"/>
    </source>
</evidence>
<dbReference type="CDD" id="cd18787">
    <property type="entry name" value="SF2_C_DEAD"/>
    <property type="match status" value="1"/>
</dbReference>
<evidence type="ECO:0000256" key="7">
    <source>
        <dbReference type="RuleBase" id="RU365068"/>
    </source>
</evidence>
<dbReference type="PROSITE" id="PS00039">
    <property type="entry name" value="DEAD_ATP_HELICASE"/>
    <property type="match status" value="1"/>
</dbReference>
<dbReference type="GO" id="GO:0016787">
    <property type="term" value="F:hydrolase activity"/>
    <property type="evidence" value="ECO:0007669"/>
    <property type="project" value="UniProtKB-KW"/>
</dbReference>
<dbReference type="RefSeq" id="XP_003871022.1">
    <property type="nucleotide sequence ID" value="XM_003870973.1"/>
</dbReference>
<evidence type="ECO:0000256" key="5">
    <source>
        <dbReference type="ARBA" id="ARBA00022884"/>
    </source>
</evidence>
<accession>H8XAP6</accession>
<dbReference type="Gene3D" id="3.40.50.300">
    <property type="entry name" value="P-loop containing nucleotide triphosphate hydrolases"/>
    <property type="match status" value="2"/>
</dbReference>
<evidence type="ECO:0000256" key="6">
    <source>
        <dbReference type="RuleBase" id="RU000492"/>
    </source>
</evidence>
<comment type="catalytic activity">
    <reaction evidence="7">
        <text>ATP + H2O = ADP + phosphate + H(+)</text>
        <dbReference type="Rhea" id="RHEA:13065"/>
        <dbReference type="ChEBI" id="CHEBI:15377"/>
        <dbReference type="ChEBI" id="CHEBI:15378"/>
        <dbReference type="ChEBI" id="CHEBI:30616"/>
        <dbReference type="ChEBI" id="CHEBI:43474"/>
        <dbReference type="ChEBI" id="CHEBI:456216"/>
        <dbReference type="EC" id="3.6.4.13"/>
    </reaction>
</comment>
<dbReference type="EMBL" id="HE681725">
    <property type="protein sequence ID" value="CCG24896.1"/>
    <property type="molecule type" value="Genomic_DNA"/>
</dbReference>
<evidence type="ECO:0000256" key="2">
    <source>
        <dbReference type="ARBA" id="ARBA00022801"/>
    </source>
</evidence>
<dbReference type="SUPFAM" id="SSF52540">
    <property type="entry name" value="P-loop containing nucleoside triphosphate hydrolases"/>
    <property type="match status" value="1"/>
</dbReference>
<keyword evidence="1 6" id="KW-0547">Nucleotide-binding</keyword>
<dbReference type="InterPro" id="IPR001650">
    <property type="entry name" value="Helicase_C-like"/>
</dbReference>
<protein>
    <recommendedName>
        <fullName evidence="7">ATP-dependent RNA helicase</fullName>
        <ecNumber evidence="7">3.6.4.13</ecNumber>
    </recommendedName>
</protein>
<feature type="region of interest" description="Disordered" evidence="8">
    <location>
        <begin position="1"/>
        <end position="142"/>
    </location>
</feature>
<proteinExistence type="inferred from homology"/>
<dbReference type="eggNOG" id="KOG0350">
    <property type="taxonomic scope" value="Eukaryota"/>
</dbReference>
<keyword evidence="5 7" id="KW-0694">RNA-binding</keyword>
<feature type="compositionally biased region" description="Polar residues" evidence="8">
    <location>
        <begin position="103"/>
        <end position="112"/>
    </location>
</feature>
<dbReference type="CDD" id="cd17956">
    <property type="entry name" value="DEADc_DDX51"/>
    <property type="match status" value="1"/>
</dbReference>
<dbReference type="Pfam" id="PF00271">
    <property type="entry name" value="Helicase_C"/>
    <property type="match status" value="1"/>
</dbReference>
<evidence type="ECO:0000256" key="8">
    <source>
        <dbReference type="SAM" id="MobiDB-lite"/>
    </source>
</evidence>
<dbReference type="EC" id="3.6.4.13" evidence="7"/>